<keyword evidence="1" id="KW-1133">Transmembrane helix</keyword>
<dbReference type="Proteomes" id="UP001600888">
    <property type="component" value="Unassembled WGS sequence"/>
</dbReference>
<keyword evidence="1" id="KW-0812">Transmembrane</keyword>
<dbReference type="EMBL" id="JBAWTH010000016">
    <property type="protein sequence ID" value="KAL2288503.1"/>
    <property type="molecule type" value="Genomic_DNA"/>
</dbReference>
<name>A0ABR4F1D5_9PEZI</name>
<proteinExistence type="predicted"/>
<protein>
    <submittedName>
        <fullName evidence="2">Uncharacterized protein</fullName>
    </submittedName>
</protein>
<feature type="transmembrane region" description="Helical" evidence="1">
    <location>
        <begin position="80"/>
        <end position="99"/>
    </location>
</feature>
<keyword evidence="1" id="KW-0472">Membrane</keyword>
<evidence type="ECO:0000313" key="3">
    <source>
        <dbReference type="Proteomes" id="UP001600888"/>
    </source>
</evidence>
<evidence type="ECO:0000313" key="2">
    <source>
        <dbReference type="EMBL" id="KAL2288503.1"/>
    </source>
</evidence>
<accession>A0ABR4F1D5</accession>
<gene>
    <name evidence="2" type="ORF">FJTKL_03878</name>
</gene>
<keyword evidence="3" id="KW-1185">Reference proteome</keyword>
<feature type="transmembrane region" description="Helical" evidence="1">
    <location>
        <begin position="18"/>
        <end position="38"/>
    </location>
</feature>
<sequence length="132" mass="13961">MFQVVALRCVARNDSHTGWVGLGWACAFVFVLACRLQVSLVSWNPSDLICRPPLEGSARLGIGIIKEGGLVLTIPSSSSLISLLLTCLLVSVAVAGAVVVPVTAKVSCFIVFLVSFSPSVHIAHTARFPPRC</sequence>
<organism evidence="2 3">
    <name type="scientific">Diaporthe vaccinii</name>
    <dbReference type="NCBI Taxonomy" id="105482"/>
    <lineage>
        <taxon>Eukaryota</taxon>
        <taxon>Fungi</taxon>
        <taxon>Dikarya</taxon>
        <taxon>Ascomycota</taxon>
        <taxon>Pezizomycotina</taxon>
        <taxon>Sordariomycetes</taxon>
        <taxon>Sordariomycetidae</taxon>
        <taxon>Diaporthales</taxon>
        <taxon>Diaporthaceae</taxon>
        <taxon>Diaporthe</taxon>
        <taxon>Diaporthe eres species complex</taxon>
    </lineage>
</organism>
<comment type="caution">
    <text evidence="2">The sequence shown here is derived from an EMBL/GenBank/DDBJ whole genome shotgun (WGS) entry which is preliminary data.</text>
</comment>
<reference evidence="2 3" key="1">
    <citation type="submission" date="2024-03" db="EMBL/GenBank/DDBJ databases">
        <title>A high-quality draft genome sequence of Diaporthe vaccinii, a causative agent of upright dieback and viscid rot disease in cranberry plants.</title>
        <authorList>
            <person name="Sarrasin M."/>
            <person name="Lang B.F."/>
            <person name="Burger G."/>
        </authorList>
    </citation>
    <scope>NUCLEOTIDE SEQUENCE [LARGE SCALE GENOMIC DNA]</scope>
    <source>
        <strain evidence="2 3">IS7</strain>
    </source>
</reference>
<evidence type="ECO:0000256" key="1">
    <source>
        <dbReference type="SAM" id="Phobius"/>
    </source>
</evidence>